<name>A0A1F7I895_9BACT</name>
<dbReference type="Proteomes" id="UP000177698">
    <property type="component" value="Unassembled WGS sequence"/>
</dbReference>
<evidence type="ECO:0000313" key="2">
    <source>
        <dbReference type="Proteomes" id="UP000177698"/>
    </source>
</evidence>
<dbReference type="EMBL" id="MGAG01000039">
    <property type="protein sequence ID" value="OGK39590.1"/>
    <property type="molecule type" value="Genomic_DNA"/>
</dbReference>
<dbReference type="AlphaFoldDB" id="A0A1F7I895"/>
<accession>A0A1F7I895</accession>
<dbReference type="STRING" id="1802056.A2954_02255"/>
<evidence type="ECO:0000313" key="1">
    <source>
        <dbReference type="EMBL" id="OGK39590.1"/>
    </source>
</evidence>
<comment type="caution">
    <text evidence="1">The sequence shown here is derived from an EMBL/GenBank/DDBJ whole genome shotgun (WGS) entry which is preliminary data.</text>
</comment>
<sequence length="229" mass="26736">MALVKDMKIWQIKDFLENELKEQIFLEIAPILYIGQTTGGYFGVTRHILCLVDFLGALYCGYMDEEKKEDFKRYKKMIISKPSKVEKFIREFLGDEEIDSNYKKNGNIFYKMYRHGLVHLYQPKTLKQKNGREVIWAIYKGPRQRATIQFKADKGEYIINNVRHLDIVSNPALSNSDILTISITCLYKDLLTVIDKFNLAIEKDASLVKNWQSASNAIIEAEEIEYENK</sequence>
<reference evidence="1 2" key="1">
    <citation type="journal article" date="2016" name="Nat. Commun.">
        <title>Thousands of microbial genomes shed light on interconnected biogeochemical processes in an aquifer system.</title>
        <authorList>
            <person name="Anantharaman K."/>
            <person name="Brown C.T."/>
            <person name="Hug L.A."/>
            <person name="Sharon I."/>
            <person name="Castelle C.J."/>
            <person name="Probst A.J."/>
            <person name="Thomas B.C."/>
            <person name="Singh A."/>
            <person name="Wilkins M.J."/>
            <person name="Karaoz U."/>
            <person name="Brodie E.L."/>
            <person name="Williams K.H."/>
            <person name="Hubbard S.S."/>
            <person name="Banfield J.F."/>
        </authorList>
    </citation>
    <scope>NUCLEOTIDE SEQUENCE [LARGE SCALE GENOMIC DNA]</scope>
</reference>
<gene>
    <name evidence="1" type="ORF">A2954_02255</name>
</gene>
<protein>
    <submittedName>
        <fullName evidence="1">Uncharacterized protein</fullName>
    </submittedName>
</protein>
<proteinExistence type="predicted"/>
<organism evidence="1 2">
    <name type="scientific">Candidatus Roizmanbacteria bacterium RIFCSPLOWO2_01_FULL_37_12</name>
    <dbReference type="NCBI Taxonomy" id="1802056"/>
    <lineage>
        <taxon>Bacteria</taxon>
        <taxon>Candidatus Roizmaniibacteriota</taxon>
    </lineage>
</organism>